<dbReference type="EMBL" id="MN740551">
    <property type="protein sequence ID" value="QHS77501.1"/>
    <property type="molecule type" value="Genomic_DNA"/>
</dbReference>
<evidence type="ECO:0000313" key="1">
    <source>
        <dbReference type="EMBL" id="QHS77501.1"/>
    </source>
</evidence>
<sequence>MFNEWVNSNNMLNKNILLDTSCTLLNKGINSVFLIENLNEIVTYDQAVKIKRDTLGSFSYILNLNLKKVIYKNILKKKPINKLLMSCIRHNDSTKIFIDQWIDNNNNSNQFEECLYSEKNLCDLDEEIIKKIINVLEFNKDKSFHNWISVAMGLNYEYTEIRKLNSTKQLVDTLIKDKITIDQLYKTTKSLGFYSMYELLQKKMV</sequence>
<reference evidence="1" key="1">
    <citation type="journal article" date="2020" name="Nature">
        <title>Giant virus diversity and host interactions through global metagenomics.</title>
        <authorList>
            <person name="Schulz F."/>
            <person name="Roux S."/>
            <person name="Paez-Espino D."/>
            <person name="Jungbluth S."/>
            <person name="Walsh D.A."/>
            <person name="Denef V.J."/>
            <person name="McMahon K.D."/>
            <person name="Konstantinidis K.T."/>
            <person name="Eloe-Fadrosh E.A."/>
            <person name="Kyrpides N.C."/>
            <person name="Woyke T."/>
        </authorList>
    </citation>
    <scope>NUCLEOTIDE SEQUENCE</scope>
    <source>
        <strain evidence="1">GVMAG-S-1004661-13</strain>
    </source>
</reference>
<protein>
    <submittedName>
        <fullName evidence="1">Uncharacterized protein</fullName>
    </submittedName>
</protein>
<dbReference type="AlphaFoldDB" id="A0A6C0AD79"/>
<dbReference type="SUPFAM" id="SSF47986">
    <property type="entry name" value="DEATH domain"/>
    <property type="match status" value="1"/>
</dbReference>
<dbReference type="InterPro" id="IPR011029">
    <property type="entry name" value="DEATH-like_dom_sf"/>
</dbReference>
<proteinExistence type="predicted"/>
<accession>A0A6C0AD79</accession>
<name>A0A6C0AD79_9ZZZZ</name>
<organism evidence="1">
    <name type="scientific">viral metagenome</name>
    <dbReference type="NCBI Taxonomy" id="1070528"/>
    <lineage>
        <taxon>unclassified sequences</taxon>
        <taxon>metagenomes</taxon>
        <taxon>organismal metagenomes</taxon>
    </lineage>
</organism>